<evidence type="ECO:0000313" key="2">
    <source>
        <dbReference type="Proteomes" id="UP000073388"/>
    </source>
</evidence>
<dbReference type="AlphaFoldDB" id="A0A123U952"/>
<dbReference type="Proteomes" id="UP000073388">
    <property type="component" value="Unassembled WGS sequence"/>
</dbReference>
<sequence>MFCLRYDLVRLNGKITIAEKLKPFFDIVVGNGFGLIFFQLQKSHLQETMVLGAGFGFDSQLFIGLLFTQAKHVERLIIVEIIFLQESDTVNRINPLVSEMGVTVFLTNFFNVVMHLRTNVSPQAIDKGLLLGNLDFNDNLCAIVQFD</sequence>
<gene>
    <name evidence="1" type="ORF">ERS132461_01376</name>
</gene>
<accession>A0A123U952</accession>
<evidence type="ECO:0000313" key="1">
    <source>
        <dbReference type="EMBL" id="CYW13421.1"/>
    </source>
</evidence>
<dbReference type="EMBL" id="FIIX01000028">
    <property type="protein sequence ID" value="CYW13421.1"/>
    <property type="molecule type" value="Genomic_DNA"/>
</dbReference>
<name>A0A123U952_STRSU</name>
<proteinExistence type="predicted"/>
<reference evidence="1 2" key="1">
    <citation type="submission" date="2016-02" db="EMBL/GenBank/DDBJ databases">
        <authorList>
            <consortium name="Pathogen Informatics"/>
        </authorList>
    </citation>
    <scope>NUCLEOTIDE SEQUENCE [LARGE SCALE GENOMIC DNA]</scope>
    <source>
        <strain evidence="1 2">LSS99</strain>
    </source>
</reference>
<organism evidence="1 2">
    <name type="scientific">Streptococcus suis</name>
    <dbReference type="NCBI Taxonomy" id="1307"/>
    <lineage>
        <taxon>Bacteria</taxon>
        <taxon>Bacillati</taxon>
        <taxon>Bacillota</taxon>
        <taxon>Bacilli</taxon>
        <taxon>Lactobacillales</taxon>
        <taxon>Streptococcaceae</taxon>
        <taxon>Streptococcus</taxon>
    </lineage>
</organism>
<protein>
    <submittedName>
        <fullName evidence="1">Uncharacterized protein</fullName>
    </submittedName>
</protein>